<organism evidence="1 2">
    <name type="scientific">Striga asiatica</name>
    <name type="common">Asiatic witchweed</name>
    <name type="synonym">Buchnera asiatica</name>
    <dbReference type="NCBI Taxonomy" id="4170"/>
    <lineage>
        <taxon>Eukaryota</taxon>
        <taxon>Viridiplantae</taxon>
        <taxon>Streptophyta</taxon>
        <taxon>Embryophyta</taxon>
        <taxon>Tracheophyta</taxon>
        <taxon>Spermatophyta</taxon>
        <taxon>Magnoliopsida</taxon>
        <taxon>eudicotyledons</taxon>
        <taxon>Gunneridae</taxon>
        <taxon>Pentapetalae</taxon>
        <taxon>asterids</taxon>
        <taxon>lamiids</taxon>
        <taxon>Lamiales</taxon>
        <taxon>Orobanchaceae</taxon>
        <taxon>Buchnereae</taxon>
        <taxon>Striga</taxon>
    </lineage>
</organism>
<reference evidence="2" key="1">
    <citation type="journal article" date="2019" name="Curr. Biol.">
        <title>Genome Sequence of Striga asiatica Provides Insight into the Evolution of Plant Parasitism.</title>
        <authorList>
            <person name="Yoshida S."/>
            <person name="Kim S."/>
            <person name="Wafula E.K."/>
            <person name="Tanskanen J."/>
            <person name="Kim Y.M."/>
            <person name="Honaas L."/>
            <person name="Yang Z."/>
            <person name="Spallek T."/>
            <person name="Conn C.E."/>
            <person name="Ichihashi Y."/>
            <person name="Cheong K."/>
            <person name="Cui S."/>
            <person name="Der J.P."/>
            <person name="Gundlach H."/>
            <person name="Jiao Y."/>
            <person name="Hori C."/>
            <person name="Ishida J.K."/>
            <person name="Kasahara H."/>
            <person name="Kiba T."/>
            <person name="Kim M.S."/>
            <person name="Koo N."/>
            <person name="Laohavisit A."/>
            <person name="Lee Y.H."/>
            <person name="Lumba S."/>
            <person name="McCourt P."/>
            <person name="Mortimer J.C."/>
            <person name="Mutuku J.M."/>
            <person name="Nomura T."/>
            <person name="Sasaki-Sekimoto Y."/>
            <person name="Seto Y."/>
            <person name="Wang Y."/>
            <person name="Wakatake T."/>
            <person name="Sakakibara H."/>
            <person name="Demura T."/>
            <person name="Yamaguchi S."/>
            <person name="Yoneyama K."/>
            <person name="Manabe R.I."/>
            <person name="Nelson D.C."/>
            <person name="Schulman A.H."/>
            <person name="Timko M.P."/>
            <person name="dePamphilis C.W."/>
            <person name="Choi D."/>
            <person name="Shirasu K."/>
        </authorList>
    </citation>
    <scope>NUCLEOTIDE SEQUENCE [LARGE SCALE GENOMIC DNA]</scope>
    <source>
        <strain evidence="2">cv. UVA1</strain>
    </source>
</reference>
<keyword evidence="2" id="KW-1185">Reference proteome</keyword>
<sequence>MPVFQTEFLYLSPDTMLFLTVKTNQETTNLIFLRQFLEGNLRAQLNLGINIIIELSLIFLLIPTTFSSALESNEFGPEIDFPSSFSSDPMALELEADPISKDIKRN</sequence>
<protein>
    <submittedName>
        <fullName evidence="1">Transcriptional regulator</fullName>
    </submittedName>
</protein>
<proteinExistence type="predicted"/>
<comment type="caution">
    <text evidence="1">The sequence shown here is derived from an EMBL/GenBank/DDBJ whole genome shotgun (WGS) entry which is preliminary data.</text>
</comment>
<dbReference type="AlphaFoldDB" id="A0A5A7QT98"/>
<accession>A0A5A7QT98</accession>
<dbReference type="Proteomes" id="UP000325081">
    <property type="component" value="Unassembled WGS sequence"/>
</dbReference>
<dbReference type="EMBL" id="BKCP01008181">
    <property type="protein sequence ID" value="GER48142.1"/>
    <property type="molecule type" value="Genomic_DNA"/>
</dbReference>
<evidence type="ECO:0000313" key="2">
    <source>
        <dbReference type="Proteomes" id="UP000325081"/>
    </source>
</evidence>
<name>A0A5A7QT98_STRAF</name>
<gene>
    <name evidence="1" type="ORF">STAS_25302</name>
</gene>
<evidence type="ECO:0000313" key="1">
    <source>
        <dbReference type="EMBL" id="GER48142.1"/>
    </source>
</evidence>